<dbReference type="Pfam" id="PF13180">
    <property type="entry name" value="PDZ_2"/>
    <property type="match status" value="1"/>
</dbReference>
<dbReference type="RefSeq" id="WP_237855311.1">
    <property type="nucleotide sequence ID" value="NZ_JAKLWS010000023.1"/>
</dbReference>
<feature type="chain" id="PRO_5046427327" evidence="1">
    <location>
        <begin position="25"/>
        <end position="414"/>
    </location>
</feature>
<dbReference type="PROSITE" id="PS51257">
    <property type="entry name" value="PROKAR_LIPOPROTEIN"/>
    <property type="match status" value="1"/>
</dbReference>
<comment type="caution">
    <text evidence="3">The sequence shown here is derived from an EMBL/GenBank/DDBJ whole genome shotgun (WGS) entry which is preliminary data.</text>
</comment>
<feature type="domain" description="PDZ" evidence="2">
    <location>
        <begin position="323"/>
        <end position="405"/>
    </location>
</feature>
<gene>
    <name evidence="3" type="ORF">L6773_15355</name>
</gene>
<feature type="signal peptide" evidence="1">
    <location>
        <begin position="1"/>
        <end position="24"/>
    </location>
</feature>
<dbReference type="SUPFAM" id="SSF50156">
    <property type="entry name" value="PDZ domain-like"/>
    <property type="match status" value="1"/>
</dbReference>
<dbReference type="Pfam" id="PF04389">
    <property type="entry name" value="Peptidase_M28"/>
    <property type="match status" value="1"/>
</dbReference>
<protein>
    <submittedName>
        <fullName evidence="3">M28 family peptidase</fullName>
    </submittedName>
</protein>
<dbReference type="InterPro" id="IPR036034">
    <property type="entry name" value="PDZ_sf"/>
</dbReference>
<dbReference type="Proteomes" id="UP001165366">
    <property type="component" value="Unassembled WGS sequence"/>
</dbReference>
<accession>A0ABS9KGH9</accession>
<reference evidence="3" key="1">
    <citation type="submission" date="2022-01" db="EMBL/GenBank/DDBJ databases">
        <authorList>
            <person name="Wang Y."/>
        </authorList>
    </citation>
    <scope>NUCLEOTIDE SEQUENCE</scope>
    <source>
        <strain evidence="3">WB101</strain>
    </source>
</reference>
<reference evidence="3" key="2">
    <citation type="submission" date="2024-05" db="EMBL/GenBank/DDBJ databases">
        <title>Rhodohalobacter halophilus gen. nov., sp. nov., a moderately halophilic member of the family Balneolaceae.</title>
        <authorList>
            <person name="Xia J."/>
        </authorList>
    </citation>
    <scope>NUCLEOTIDE SEQUENCE</scope>
    <source>
        <strain evidence="3">WB101</strain>
    </source>
</reference>
<dbReference type="SUPFAM" id="SSF53187">
    <property type="entry name" value="Zn-dependent exopeptidases"/>
    <property type="match status" value="1"/>
</dbReference>
<dbReference type="SMART" id="SM00228">
    <property type="entry name" value="PDZ"/>
    <property type="match status" value="1"/>
</dbReference>
<evidence type="ECO:0000259" key="2">
    <source>
        <dbReference type="PROSITE" id="PS50106"/>
    </source>
</evidence>
<proteinExistence type="predicted"/>
<keyword evidence="1" id="KW-0732">Signal</keyword>
<dbReference type="EMBL" id="JAKLWS010000023">
    <property type="protein sequence ID" value="MCG2589953.1"/>
    <property type="molecule type" value="Genomic_DNA"/>
</dbReference>
<dbReference type="PROSITE" id="PS50106">
    <property type="entry name" value="PDZ"/>
    <property type="match status" value="1"/>
</dbReference>
<dbReference type="PANTHER" id="PTHR12147:SF26">
    <property type="entry name" value="PEPTIDASE M28 DOMAIN-CONTAINING PROTEIN"/>
    <property type="match status" value="1"/>
</dbReference>
<evidence type="ECO:0000313" key="3">
    <source>
        <dbReference type="EMBL" id="MCG2589953.1"/>
    </source>
</evidence>
<dbReference type="InterPro" id="IPR001478">
    <property type="entry name" value="PDZ"/>
</dbReference>
<dbReference type="PANTHER" id="PTHR12147">
    <property type="entry name" value="METALLOPEPTIDASE M28 FAMILY MEMBER"/>
    <property type="match status" value="1"/>
</dbReference>
<dbReference type="InterPro" id="IPR007484">
    <property type="entry name" value="Peptidase_M28"/>
</dbReference>
<dbReference type="Gene3D" id="3.40.630.10">
    <property type="entry name" value="Zn peptidases"/>
    <property type="match status" value="1"/>
</dbReference>
<name>A0ABS9KGH9_9BACT</name>
<dbReference type="Gene3D" id="2.30.42.10">
    <property type="match status" value="1"/>
</dbReference>
<keyword evidence="4" id="KW-1185">Reference proteome</keyword>
<organism evidence="3 4">
    <name type="scientific">Rhodohalobacter sulfatireducens</name>
    <dbReference type="NCBI Taxonomy" id="2911366"/>
    <lineage>
        <taxon>Bacteria</taxon>
        <taxon>Pseudomonadati</taxon>
        <taxon>Balneolota</taxon>
        <taxon>Balneolia</taxon>
        <taxon>Balneolales</taxon>
        <taxon>Balneolaceae</taxon>
        <taxon>Rhodohalobacter</taxon>
    </lineage>
</organism>
<evidence type="ECO:0000313" key="4">
    <source>
        <dbReference type="Proteomes" id="UP001165366"/>
    </source>
</evidence>
<dbReference type="InterPro" id="IPR045175">
    <property type="entry name" value="M28_fam"/>
</dbReference>
<evidence type="ECO:0000256" key="1">
    <source>
        <dbReference type="SAM" id="SignalP"/>
    </source>
</evidence>
<sequence>MNLIKNLLPALFLSLLIFSSCEEADVDETPQDFLEKHITWLADEERGGRMAGTLDEAEAANYISEQFLQFGLEPAGERDTYIQQFTLEGPMVQAMDLENRISRNVVGMIRGEEFPDRFIVIGAHYDGQGMGGAISMNMNAEPALHNSADDNASGTAGLFYLARKFAGDRPQSSILMIAFSGEELGLIGSKHFVEEMDIAPDSIMGMINLDMIGRLTNNELNIFGTGTSTKWEQILSSVETDSLQITTSEGGMGASDHSSFYRADIPVLHYYTGTHDQYHRETDTADLINYTGMRRVLNHVEDVARSVDSMSPSEMDFLESTDQRTMTRMRNGATLGVMPDYTFSGGGFRIDEVQPDGTAETAGFQDGDIIIGMDGKEINDIYDYMEALNEVERGDNVSISILRNEKEMELEASF</sequence>